<organism evidence="1 2">
    <name type="scientific">Mesorhizobium huakuii</name>
    <dbReference type="NCBI Taxonomy" id="28104"/>
    <lineage>
        <taxon>Bacteria</taxon>
        <taxon>Pseudomonadati</taxon>
        <taxon>Pseudomonadota</taxon>
        <taxon>Alphaproteobacteria</taxon>
        <taxon>Hyphomicrobiales</taxon>
        <taxon>Phyllobacteriaceae</taxon>
        <taxon>Mesorhizobium</taxon>
    </lineage>
</organism>
<evidence type="ECO:0008006" key="3">
    <source>
        <dbReference type="Google" id="ProtNLM"/>
    </source>
</evidence>
<sequence length="233" mass="26703">MAEAPENLGIALNYERAERYLFEDIQAEKALFLEDDLILSRNYLGVIGQLLDIAERDQRIAYVSAYGDFWASRRDQRRRAGDLIAMHENWGAALTRRAWLAERPFRKQYLELLGDCDYSRRNHKAIDAFYAARGWDKVVSSQDGARWISCVERNQVRVTTFACHARYIGKRGEHSTPKLFKESKFSKTAMFRGIPPDLTGPTDEQVARWLDAERLRFQGGGKPCDAGHGPAQM</sequence>
<dbReference type="Proteomes" id="UP001322481">
    <property type="component" value="Chromosome"/>
</dbReference>
<dbReference type="EMBL" id="CP139858">
    <property type="protein sequence ID" value="WQB98596.1"/>
    <property type="molecule type" value="Genomic_DNA"/>
</dbReference>
<dbReference type="RefSeq" id="WP_284278669.1">
    <property type="nucleotide sequence ID" value="NZ_BSNY01000071.1"/>
</dbReference>
<keyword evidence="2" id="KW-1185">Reference proteome</keyword>
<evidence type="ECO:0000313" key="1">
    <source>
        <dbReference type="EMBL" id="WQB98596.1"/>
    </source>
</evidence>
<reference evidence="1 2" key="1">
    <citation type="submission" date="2023-11" db="EMBL/GenBank/DDBJ databases">
        <authorList>
            <person name="Panchal A.K."/>
            <person name="Meaney J.S."/>
            <person name="Karas B.J."/>
            <person name="diCenzo G.C."/>
        </authorList>
    </citation>
    <scope>NUCLEOTIDE SEQUENCE [LARGE SCALE GENOMIC DNA]</scope>
    <source>
        <strain evidence="1 2">NZP2235</strain>
    </source>
</reference>
<dbReference type="Gene3D" id="3.90.550.10">
    <property type="entry name" value="Spore Coat Polysaccharide Biosynthesis Protein SpsA, Chain A"/>
    <property type="match status" value="1"/>
</dbReference>
<protein>
    <recommendedName>
        <fullName evidence="3">Glycosyltransferase family 25 protein</fullName>
    </recommendedName>
</protein>
<dbReference type="InterPro" id="IPR029044">
    <property type="entry name" value="Nucleotide-diphossugar_trans"/>
</dbReference>
<proteinExistence type="predicted"/>
<evidence type="ECO:0000313" key="2">
    <source>
        <dbReference type="Proteomes" id="UP001322481"/>
    </source>
</evidence>
<accession>A0ABZ0VSR3</accession>
<gene>
    <name evidence="1" type="ORF">U0R22_002753</name>
</gene>
<name>A0ABZ0VSR3_9HYPH</name>
<dbReference type="SUPFAM" id="SSF53448">
    <property type="entry name" value="Nucleotide-diphospho-sugar transferases"/>
    <property type="match status" value="1"/>
</dbReference>